<evidence type="ECO:0000313" key="1">
    <source>
        <dbReference type="EMBL" id="KHG00053.1"/>
    </source>
</evidence>
<dbReference type="EMBL" id="JRRC01109560">
    <property type="protein sequence ID" value="KHG00053.1"/>
    <property type="molecule type" value="Genomic_DNA"/>
</dbReference>
<keyword evidence="2" id="KW-1185">Reference proteome</keyword>
<organism evidence="1 2">
    <name type="scientific">Gossypium arboreum</name>
    <name type="common">Tree cotton</name>
    <name type="synonym">Gossypium nanking</name>
    <dbReference type="NCBI Taxonomy" id="29729"/>
    <lineage>
        <taxon>Eukaryota</taxon>
        <taxon>Viridiplantae</taxon>
        <taxon>Streptophyta</taxon>
        <taxon>Embryophyta</taxon>
        <taxon>Tracheophyta</taxon>
        <taxon>Spermatophyta</taxon>
        <taxon>Magnoliopsida</taxon>
        <taxon>eudicotyledons</taxon>
        <taxon>Gunneridae</taxon>
        <taxon>Pentapetalae</taxon>
        <taxon>rosids</taxon>
        <taxon>malvids</taxon>
        <taxon>Malvales</taxon>
        <taxon>Malvaceae</taxon>
        <taxon>Malvoideae</taxon>
        <taxon>Gossypium</taxon>
    </lineage>
</organism>
<dbReference type="AlphaFoldDB" id="A0A0B0MD00"/>
<accession>A0A0B0MD00</accession>
<proteinExistence type="predicted"/>
<sequence>MLQLCKALPQGVCWNSQFGI</sequence>
<comment type="caution">
    <text evidence="1">The sequence shown here is derived from an EMBL/GenBank/DDBJ whole genome shotgun (WGS) entry which is preliminary data.</text>
</comment>
<reference evidence="2" key="1">
    <citation type="submission" date="2014-09" db="EMBL/GenBank/DDBJ databases">
        <authorList>
            <person name="Mudge J."/>
            <person name="Ramaraj T."/>
            <person name="Lindquist I.E."/>
            <person name="Bharti A.K."/>
            <person name="Sundararajan A."/>
            <person name="Cameron C.T."/>
            <person name="Woodward J.E."/>
            <person name="May G.D."/>
            <person name="Brubaker C."/>
            <person name="Broadhvest J."/>
            <person name="Wilkins T.A."/>
        </authorList>
    </citation>
    <scope>NUCLEOTIDE SEQUENCE</scope>
    <source>
        <strain evidence="2">cv. AKA8401</strain>
    </source>
</reference>
<dbReference type="Proteomes" id="UP000032142">
    <property type="component" value="Unassembled WGS sequence"/>
</dbReference>
<protein>
    <submittedName>
        <fullName evidence="1">Uncharacterized protein</fullName>
    </submittedName>
</protein>
<name>A0A0B0MD00_GOSAR</name>
<evidence type="ECO:0000313" key="2">
    <source>
        <dbReference type="Proteomes" id="UP000032142"/>
    </source>
</evidence>
<gene>
    <name evidence="1" type="ORF">F383_38786</name>
</gene>